<keyword evidence="1" id="KW-0378">Hydrolase</keyword>
<dbReference type="EC" id="3.4.23.-" evidence="1"/>
<sequence length="146" mass="15977">MSSLKKYLKRKGFVSIKLSRTQTDHFEVKAILNGVSGSFILDTGASNTCVGLDKAERFGLVSEPTDIKAAGAGSSELEARISPKNLFQLGKWKKKKLPVVLLDLSHVNLALTSRESEAVDGIIGADVLRKGRAVIDYKKKMLFLKK</sequence>
<dbReference type="GO" id="GO:0016787">
    <property type="term" value="F:hydrolase activity"/>
    <property type="evidence" value="ECO:0007669"/>
    <property type="project" value="UniProtKB-KW"/>
</dbReference>
<reference evidence="1" key="1">
    <citation type="submission" date="2023-06" db="EMBL/GenBank/DDBJ databases">
        <title>Robiginitalea aurantiacus sp. nov. and Algoriphagus sediminis sp. nov., isolated from coastal sediment.</title>
        <authorList>
            <person name="Zhou Z.Y."/>
            <person name="An J."/>
            <person name="Jia Y.W."/>
            <person name="Du Z.J."/>
        </authorList>
    </citation>
    <scope>NUCLEOTIDE SEQUENCE</scope>
    <source>
        <strain evidence="1">M39</strain>
    </source>
</reference>
<dbReference type="Gene3D" id="2.40.70.10">
    <property type="entry name" value="Acid Proteases"/>
    <property type="match status" value="1"/>
</dbReference>
<evidence type="ECO:0000313" key="2">
    <source>
        <dbReference type="Proteomes" id="UP001174839"/>
    </source>
</evidence>
<dbReference type="CDD" id="cd05483">
    <property type="entry name" value="retropepsin_like_bacteria"/>
    <property type="match status" value="1"/>
</dbReference>
<protein>
    <submittedName>
        <fullName evidence="1">Retropepsin-like aspartic protease</fullName>
        <ecNumber evidence="1">3.4.23.-</ecNumber>
    </submittedName>
</protein>
<dbReference type="Pfam" id="PF13650">
    <property type="entry name" value="Asp_protease_2"/>
    <property type="match status" value="1"/>
</dbReference>
<organism evidence="1 2">
    <name type="scientific">Robiginitalea aurantiaca</name>
    <dbReference type="NCBI Taxonomy" id="3056915"/>
    <lineage>
        <taxon>Bacteria</taxon>
        <taxon>Pseudomonadati</taxon>
        <taxon>Bacteroidota</taxon>
        <taxon>Flavobacteriia</taxon>
        <taxon>Flavobacteriales</taxon>
        <taxon>Flavobacteriaceae</taxon>
        <taxon>Robiginitalea</taxon>
    </lineage>
</organism>
<dbReference type="RefSeq" id="WP_289723737.1">
    <property type="nucleotide sequence ID" value="NZ_JAUDUY010000001.1"/>
</dbReference>
<dbReference type="Proteomes" id="UP001174839">
    <property type="component" value="Unassembled WGS sequence"/>
</dbReference>
<evidence type="ECO:0000313" key="1">
    <source>
        <dbReference type="EMBL" id="MDM9630379.1"/>
    </source>
</evidence>
<dbReference type="EMBL" id="JAUDUY010000001">
    <property type="protein sequence ID" value="MDM9630379.1"/>
    <property type="molecule type" value="Genomic_DNA"/>
</dbReference>
<proteinExistence type="predicted"/>
<comment type="caution">
    <text evidence="1">The sequence shown here is derived from an EMBL/GenBank/DDBJ whole genome shotgun (WGS) entry which is preliminary data.</text>
</comment>
<name>A0ABT7WBT5_9FLAO</name>
<dbReference type="InterPro" id="IPR021109">
    <property type="entry name" value="Peptidase_aspartic_dom_sf"/>
</dbReference>
<dbReference type="InterPro" id="IPR034122">
    <property type="entry name" value="Retropepsin-like_bacterial"/>
</dbReference>
<gene>
    <name evidence="1" type="ORF">QU605_02790</name>
</gene>
<accession>A0ABT7WBT5</accession>
<keyword evidence="2" id="KW-1185">Reference proteome</keyword>
<dbReference type="SUPFAM" id="SSF50630">
    <property type="entry name" value="Acid proteases"/>
    <property type="match status" value="1"/>
</dbReference>